<keyword evidence="9" id="KW-1133">Transmembrane helix</keyword>
<dbReference type="GO" id="GO:0005886">
    <property type="term" value="C:plasma membrane"/>
    <property type="evidence" value="ECO:0007669"/>
    <property type="project" value="UniProtKB-SubCell"/>
</dbReference>
<keyword evidence="5" id="KW-0732">Signal</keyword>
<dbReference type="GO" id="GO:0009653">
    <property type="term" value="P:anatomical structure morphogenesis"/>
    <property type="evidence" value="ECO:0007669"/>
    <property type="project" value="UniProtKB-ARBA"/>
</dbReference>
<keyword evidence="6" id="KW-0677">Repeat</keyword>
<accession>A0AAN8L6R5</accession>
<keyword evidence="10" id="KW-0472">Membrane</keyword>
<evidence type="ECO:0000256" key="6">
    <source>
        <dbReference type="ARBA" id="ARBA00022737"/>
    </source>
</evidence>
<keyword evidence="4" id="KW-0812">Transmembrane</keyword>
<dbReference type="PANTHER" id="PTHR24026">
    <property type="entry name" value="FAT ATYPICAL CADHERIN-RELATED"/>
    <property type="match status" value="1"/>
</dbReference>
<evidence type="ECO:0000256" key="11">
    <source>
        <dbReference type="ARBA" id="ARBA00023180"/>
    </source>
</evidence>
<dbReference type="EMBL" id="JAGTTL010000022">
    <property type="protein sequence ID" value="KAK6305803.1"/>
    <property type="molecule type" value="Genomic_DNA"/>
</dbReference>
<dbReference type="SUPFAM" id="SSF49313">
    <property type="entry name" value="Cadherin-like"/>
    <property type="match status" value="3"/>
</dbReference>
<feature type="non-terminal residue" evidence="14">
    <location>
        <position position="335"/>
    </location>
</feature>
<dbReference type="InterPro" id="IPR015919">
    <property type="entry name" value="Cadherin-like_sf"/>
</dbReference>
<dbReference type="PRINTS" id="PR00205">
    <property type="entry name" value="CADHERIN"/>
</dbReference>
<feature type="domain" description="Cadherin" evidence="13">
    <location>
        <begin position="131"/>
        <end position="233"/>
    </location>
</feature>
<evidence type="ECO:0000256" key="1">
    <source>
        <dbReference type="ARBA" id="ARBA00004251"/>
    </source>
</evidence>
<dbReference type="Proteomes" id="UP001356427">
    <property type="component" value="Unassembled WGS sequence"/>
</dbReference>
<evidence type="ECO:0000259" key="13">
    <source>
        <dbReference type="PROSITE" id="PS50268"/>
    </source>
</evidence>
<gene>
    <name evidence="14" type="ORF">J4Q44_G00245830</name>
</gene>
<dbReference type="Pfam" id="PF00028">
    <property type="entry name" value="Cadherin"/>
    <property type="match status" value="3"/>
</dbReference>
<keyword evidence="11" id="KW-0325">Glycoprotein</keyword>
<comment type="caution">
    <text evidence="14">The sequence shown here is derived from an EMBL/GenBank/DDBJ whole genome shotgun (WGS) entry which is preliminary data.</text>
</comment>
<keyword evidence="7 12" id="KW-0106">Calcium</keyword>
<feature type="domain" description="Cadherin" evidence="13">
    <location>
        <begin position="26"/>
        <end position="130"/>
    </location>
</feature>
<comment type="subcellular location">
    <subcellularLocation>
        <location evidence="1">Cell membrane</location>
        <topology evidence="1">Single-pass type I membrane protein</topology>
    </subcellularLocation>
</comment>
<keyword evidence="2" id="KW-1003">Cell membrane</keyword>
<evidence type="ECO:0000256" key="9">
    <source>
        <dbReference type="ARBA" id="ARBA00022989"/>
    </source>
</evidence>
<evidence type="ECO:0000256" key="3">
    <source>
        <dbReference type="ARBA" id="ARBA00022553"/>
    </source>
</evidence>
<dbReference type="InterPro" id="IPR020894">
    <property type="entry name" value="Cadherin_CS"/>
</dbReference>
<evidence type="ECO:0000256" key="7">
    <source>
        <dbReference type="ARBA" id="ARBA00022837"/>
    </source>
</evidence>
<evidence type="ECO:0000256" key="10">
    <source>
        <dbReference type="ARBA" id="ARBA00023136"/>
    </source>
</evidence>
<organism evidence="14 15">
    <name type="scientific">Coregonus suidteri</name>
    <dbReference type="NCBI Taxonomy" id="861788"/>
    <lineage>
        <taxon>Eukaryota</taxon>
        <taxon>Metazoa</taxon>
        <taxon>Chordata</taxon>
        <taxon>Craniata</taxon>
        <taxon>Vertebrata</taxon>
        <taxon>Euteleostomi</taxon>
        <taxon>Actinopterygii</taxon>
        <taxon>Neopterygii</taxon>
        <taxon>Teleostei</taxon>
        <taxon>Protacanthopterygii</taxon>
        <taxon>Salmoniformes</taxon>
        <taxon>Salmonidae</taxon>
        <taxon>Coregoninae</taxon>
        <taxon>Coregonus</taxon>
    </lineage>
</organism>
<dbReference type="FunFam" id="2.60.40.60:FF:000020">
    <property type="entry name" value="Dachsous cadherin-related 1b"/>
    <property type="match status" value="1"/>
</dbReference>
<proteinExistence type="predicted"/>
<dbReference type="Gene3D" id="2.60.40.60">
    <property type="entry name" value="Cadherins"/>
    <property type="match status" value="3"/>
</dbReference>
<sequence length="335" mass="35231">MGGGQSVVTRVRVYLEDINDNRPSFYPVLYTVSLSTHSAPGTSVTKVTANDPDAGDNGRVTYRTVPGGGSAFFTLNKDTGVISLARSLHGKANTLVSMVISAQDGGGLTAPVNARVNVSVVGSSVAPPLFDQAQYYFTVSEEVLRGTEVGKVHAATKTGHSQDISYSISSGDPDGYFTMDSTSGALRSSLPLDHEACPSLDLEVQARYGSPPAYGTTRVRVTISDVNDNAPSFLPSSSESLLLPEVTKMGTVVYRVQAADRDSGPNSQLSFDLVSIGAGGRMFGVDRGSGELRLIGGLNYESVPRYDLQVVAKDGGVPQLSSTFTLVVHVQAQDA</sequence>
<keyword evidence="8" id="KW-0130">Cell adhesion</keyword>
<evidence type="ECO:0000256" key="2">
    <source>
        <dbReference type="ARBA" id="ARBA00022475"/>
    </source>
</evidence>
<dbReference type="PROSITE" id="PS50268">
    <property type="entry name" value="CADHERIN_2"/>
    <property type="match status" value="3"/>
</dbReference>
<dbReference type="FunFam" id="2.60.40.60:FF:000060">
    <property type="entry name" value="Putative cadherin-23"/>
    <property type="match status" value="1"/>
</dbReference>
<dbReference type="PANTHER" id="PTHR24026:SF136">
    <property type="entry name" value="PROTOCADHERIN-23"/>
    <property type="match status" value="1"/>
</dbReference>
<evidence type="ECO:0000256" key="5">
    <source>
        <dbReference type="ARBA" id="ARBA00022729"/>
    </source>
</evidence>
<protein>
    <recommendedName>
        <fullName evidence="13">Cadherin domain-containing protein</fullName>
    </recommendedName>
</protein>
<dbReference type="InterPro" id="IPR002126">
    <property type="entry name" value="Cadherin-like_dom"/>
</dbReference>
<dbReference type="PROSITE" id="PS00232">
    <property type="entry name" value="CADHERIN_1"/>
    <property type="match status" value="2"/>
</dbReference>
<evidence type="ECO:0000256" key="12">
    <source>
        <dbReference type="PROSITE-ProRule" id="PRU00043"/>
    </source>
</evidence>
<feature type="domain" description="Cadherin" evidence="13">
    <location>
        <begin position="235"/>
        <end position="330"/>
    </location>
</feature>
<dbReference type="FunFam" id="2.60.40.60:FF:000035">
    <property type="entry name" value="Protocadherin Fat 3"/>
    <property type="match status" value="1"/>
</dbReference>
<evidence type="ECO:0000313" key="15">
    <source>
        <dbReference type="Proteomes" id="UP001356427"/>
    </source>
</evidence>
<name>A0AAN8L6R5_9TELE</name>
<dbReference type="SMART" id="SM00112">
    <property type="entry name" value="CA"/>
    <property type="match status" value="3"/>
</dbReference>
<evidence type="ECO:0000256" key="8">
    <source>
        <dbReference type="ARBA" id="ARBA00022889"/>
    </source>
</evidence>
<dbReference type="GO" id="GO:0007156">
    <property type="term" value="P:homophilic cell adhesion via plasma membrane adhesion molecules"/>
    <property type="evidence" value="ECO:0007669"/>
    <property type="project" value="InterPro"/>
</dbReference>
<dbReference type="GO" id="GO:0005509">
    <property type="term" value="F:calcium ion binding"/>
    <property type="evidence" value="ECO:0007669"/>
    <property type="project" value="UniProtKB-UniRule"/>
</dbReference>
<dbReference type="CDD" id="cd11304">
    <property type="entry name" value="Cadherin_repeat"/>
    <property type="match status" value="3"/>
</dbReference>
<keyword evidence="15" id="KW-1185">Reference proteome</keyword>
<dbReference type="AlphaFoldDB" id="A0AAN8L6R5"/>
<evidence type="ECO:0000313" key="14">
    <source>
        <dbReference type="EMBL" id="KAK6305803.1"/>
    </source>
</evidence>
<keyword evidence="3" id="KW-0597">Phosphoprotein</keyword>
<evidence type="ECO:0000256" key="4">
    <source>
        <dbReference type="ARBA" id="ARBA00022692"/>
    </source>
</evidence>
<reference evidence="14 15" key="1">
    <citation type="submission" date="2021-04" db="EMBL/GenBank/DDBJ databases">
        <authorList>
            <person name="De Guttry C."/>
            <person name="Zahm M."/>
            <person name="Klopp C."/>
            <person name="Cabau C."/>
            <person name="Louis A."/>
            <person name="Berthelot C."/>
            <person name="Parey E."/>
            <person name="Roest Crollius H."/>
            <person name="Montfort J."/>
            <person name="Robinson-Rechavi M."/>
            <person name="Bucao C."/>
            <person name="Bouchez O."/>
            <person name="Gislard M."/>
            <person name="Lluch J."/>
            <person name="Milhes M."/>
            <person name="Lampietro C."/>
            <person name="Lopez Roques C."/>
            <person name="Donnadieu C."/>
            <person name="Braasch I."/>
            <person name="Desvignes T."/>
            <person name="Postlethwait J."/>
            <person name="Bobe J."/>
            <person name="Wedekind C."/>
            <person name="Guiguen Y."/>
        </authorList>
    </citation>
    <scope>NUCLEOTIDE SEQUENCE [LARGE SCALE GENOMIC DNA]</scope>
    <source>
        <strain evidence="14">Cs_M1</strain>
        <tissue evidence="14">Blood</tissue>
    </source>
</reference>